<dbReference type="PROSITE" id="PS51832">
    <property type="entry name" value="HD_GYP"/>
    <property type="match status" value="1"/>
</dbReference>
<evidence type="ECO:0000313" key="4">
    <source>
        <dbReference type="Proteomes" id="UP001623661"/>
    </source>
</evidence>
<name>A0ABW8TUE1_9CLOT</name>
<accession>A0ABW8TUE1</accession>
<proteinExistence type="predicted"/>
<dbReference type="Gene3D" id="1.10.3210.10">
    <property type="entry name" value="Hypothetical protein af1432"/>
    <property type="match status" value="1"/>
</dbReference>
<evidence type="ECO:0000313" key="3">
    <source>
        <dbReference type="EMBL" id="MFL0267662.1"/>
    </source>
</evidence>
<dbReference type="SMART" id="SM00471">
    <property type="entry name" value="HDc"/>
    <property type="match status" value="1"/>
</dbReference>
<keyword evidence="4" id="KW-1185">Reference proteome</keyword>
<dbReference type="PANTHER" id="PTHR43155">
    <property type="entry name" value="CYCLIC DI-GMP PHOSPHODIESTERASE PA4108-RELATED"/>
    <property type="match status" value="1"/>
</dbReference>
<dbReference type="Pfam" id="PF13487">
    <property type="entry name" value="HD_5"/>
    <property type="match status" value="1"/>
</dbReference>
<reference evidence="3 4" key="1">
    <citation type="submission" date="2024-11" db="EMBL/GenBank/DDBJ databases">
        <authorList>
            <person name="Heng Y.C."/>
            <person name="Lim A.C.H."/>
            <person name="Lee J.K.Y."/>
            <person name="Kittelmann S."/>
        </authorList>
    </citation>
    <scope>NUCLEOTIDE SEQUENCE [LARGE SCALE GENOMIC DNA]</scope>
    <source>
        <strain evidence="3 4">WILCCON 0202</strain>
    </source>
</reference>
<feature type="domain" description="HD" evidence="1">
    <location>
        <begin position="19"/>
        <end position="141"/>
    </location>
</feature>
<feature type="domain" description="HD-GYP" evidence="2">
    <location>
        <begin position="1"/>
        <end position="184"/>
    </location>
</feature>
<dbReference type="SUPFAM" id="SSF109604">
    <property type="entry name" value="HD-domain/PDEase-like"/>
    <property type="match status" value="1"/>
</dbReference>
<dbReference type="Proteomes" id="UP001623661">
    <property type="component" value="Unassembled WGS sequence"/>
</dbReference>
<evidence type="ECO:0000259" key="2">
    <source>
        <dbReference type="PROSITE" id="PS51832"/>
    </source>
</evidence>
<dbReference type="PROSITE" id="PS51831">
    <property type="entry name" value="HD"/>
    <property type="match status" value="1"/>
</dbReference>
<organism evidence="3 4">
    <name type="scientific">Candidatus Clostridium radicumherbarum</name>
    <dbReference type="NCBI Taxonomy" id="3381662"/>
    <lineage>
        <taxon>Bacteria</taxon>
        <taxon>Bacillati</taxon>
        <taxon>Bacillota</taxon>
        <taxon>Clostridia</taxon>
        <taxon>Eubacteriales</taxon>
        <taxon>Clostridiaceae</taxon>
        <taxon>Clostridium</taxon>
    </lineage>
</organism>
<dbReference type="EC" id="3.1.4.-" evidence="3"/>
<dbReference type="InterPro" id="IPR006675">
    <property type="entry name" value="HDIG_dom"/>
</dbReference>
<dbReference type="InterPro" id="IPR006674">
    <property type="entry name" value="HD_domain"/>
</dbReference>
<dbReference type="NCBIfam" id="TIGR00277">
    <property type="entry name" value="HDIG"/>
    <property type="match status" value="1"/>
</dbReference>
<gene>
    <name evidence="3" type="ORF">ACJDUH_06055</name>
</gene>
<comment type="caution">
    <text evidence="3">The sequence shown here is derived from an EMBL/GenBank/DDBJ whole genome shotgun (WGS) entry which is preliminary data.</text>
</comment>
<dbReference type="EMBL" id="JBJHZY010000001">
    <property type="protein sequence ID" value="MFL0267662.1"/>
    <property type="molecule type" value="Genomic_DNA"/>
</dbReference>
<keyword evidence="3" id="KW-0378">Hydrolase</keyword>
<dbReference type="RefSeq" id="WP_406764257.1">
    <property type="nucleotide sequence ID" value="NZ_JBJHZY010000001.1"/>
</dbReference>
<dbReference type="CDD" id="cd00077">
    <property type="entry name" value="HDc"/>
    <property type="match status" value="1"/>
</dbReference>
<sequence>MGSIINIILCILQEKDSRVEKHSKRVSKLCEMLGEAMGLAEVEIKQLEICGLLHDIGKIAIDDNILNKPERLTEKEWNEVKKHPGIAFRILSSSPEMKEIAKGVLSHHERYDGLGYPKGLKQDEIPLMSRIIAVADSFDAMTSERVYKKPLQKDAAIKELIKNKGTQFDPYIVDKFVERVLINI</sequence>
<evidence type="ECO:0000259" key="1">
    <source>
        <dbReference type="PROSITE" id="PS51831"/>
    </source>
</evidence>
<dbReference type="InterPro" id="IPR037522">
    <property type="entry name" value="HD_GYP_dom"/>
</dbReference>
<protein>
    <submittedName>
        <fullName evidence="3">HD-GYP domain-containing protein</fullName>
        <ecNumber evidence="3">3.1.4.-</ecNumber>
    </submittedName>
</protein>
<dbReference type="GO" id="GO:0016787">
    <property type="term" value="F:hydrolase activity"/>
    <property type="evidence" value="ECO:0007669"/>
    <property type="project" value="UniProtKB-KW"/>
</dbReference>
<dbReference type="InterPro" id="IPR003607">
    <property type="entry name" value="HD/PDEase_dom"/>
</dbReference>
<dbReference type="PANTHER" id="PTHR43155:SF2">
    <property type="entry name" value="CYCLIC DI-GMP PHOSPHODIESTERASE PA4108"/>
    <property type="match status" value="1"/>
</dbReference>